<dbReference type="AlphaFoldDB" id="A0A392VT24"/>
<organism evidence="1 2">
    <name type="scientific">Trifolium medium</name>
    <dbReference type="NCBI Taxonomy" id="97028"/>
    <lineage>
        <taxon>Eukaryota</taxon>
        <taxon>Viridiplantae</taxon>
        <taxon>Streptophyta</taxon>
        <taxon>Embryophyta</taxon>
        <taxon>Tracheophyta</taxon>
        <taxon>Spermatophyta</taxon>
        <taxon>Magnoliopsida</taxon>
        <taxon>eudicotyledons</taxon>
        <taxon>Gunneridae</taxon>
        <taxon>Pentapetalae</taxon>
        <taxon>rosids</taxon>
        <taxon>fabids</taxon>
        <taxon>Fabales</taxon>
        <taxon>Fabaceae</taxon>
        <taxon>Papilionoideae</taxon>
        <taxon>50 kb inversion clade</taxon>
        <taxon>NPAAA clade</taxon>
        <taxon>Hologalegina</taxon>
        <taxon>IRL clade</taxon>
        <taxon>Trifolieae</taxon>
        <taxon>Trifolium</taxon>
    </lineage>
</organism>
<dbReference type="Proteomes" id="UP000265520">
    <property type="component" value="Unassembled WGS sequence"/>
</dbReference>
<name>A0A392VT24_9FABA</name>
<keyword evidence="2" id="KW-1185">Reference proteome</keyword>
<proteinExistence type="predicted"/>
<comment type="caution">
    <text evidence="1">The sequence shown here is derived from an EMBL/GenBank/DDBJ whole genome shotgun (WGS) entry which is preliminary data.</text>
</comment>
<evidence type="ECO:0000313" key="2">
    <source>
        <dbReference type="Proteomes" id="UP000265520"/>
    </source>
</evidence>
<protein>
    <submittedName>
        <fullName evidence="1">Uncharacterized protein</fullName>
    </submittedName>
</protein>
<accession>A0A392VT24</accession>
<feature type="non-terminal residue" evidence="1">
    <location>
        <position position="33"/>
    </location>
</feature>
<evidence type="ECO:0000313" key="1">
    <source>
        <dbReference type="EMBL" id="MCI90643.1"/>
    </source>
</evidence>
<reference evidence="1 2" key="1">
    <citation type="journal article" date="2018" name="Front. Plant Sci.">
        <title>Red Clover (Trifolium pratense) and Zigzag Clover (T. medium) - A Picture of Genomic Similarities and Differences.</title>
        <authorList>
            <person name="Dluhosova J."/>
            <person name="Istvanek J."/>
            <person name="Nedelnik J."/>
            <person name="Repkova J."/>
        </authorList>
    </citation>
    <scope>NUCLEOTIDE SEQUENCE [LARGE SCALE GENOMIC DNA]</scope>
    <source>
        <strain evidence="2">cv. 10/8</strain>
        <tissue evidence="1">Leaf</tissue>
    </source>
</reference>
<sequence length="33" mass="3880">MVVVDVVLQVHLRDRHLDIDPHHNHPEHQAPEP</sequence>
<dbReference type="EMBL" id="LXQA011250251">
    <property type="protein sequence ID" value="MCI90643.1"/>
    <property type="molecule type" value="Genomic_DNA"/>
</dbReference>